<sequence length="599" mass="68034">MNNITSTLSSTVLTLQWAGNDTAAIGLTSILLRPTHPTTALLFLGSFLFFLLQFRSEKHKDQKSPPLPPGPKPWPIVGNLTELVMNKPAFRWILRLMKEMNTEIACIKLGNVHVIPVTCPEIGCEFLKKQDAIFASRPLTMGSEYISRRFLSVATAPLGYQWKRMRRVVTSEVLNPTRLRWLVNRRVEEADNLVRYLYNQCRSSRDGDGAVVNVRVAARQYSGNVMRKMMFNQRYFGMGRNDGGPGVEEEEHVEALFTMLSLLYAFCVSDYMPGLRRLDLDGHEKIMKKAVEVIDKYHEPIIDERIRKWRSGEDGGVRKEPEDLLDILISVQDKDGKPLLTPEEIKAEAAELFFASVDNPSNAVEWAMAEMLNQPEVLQKAVEELDSVVGRERLVQESDFHRLNYIKACAREALRLHPIAPFNLPHVSTADSTVAGYFIPKGSHVLLSRTGLGRNPKVWDDPLRFNPERHLMDGSAEVELAERDLRFISFSTGRRGCMGAPLGSAMTVMLLARLLQGFTWSVPEGESRIDLAESTHDLFLANPFHQAELCNSKVGQSFWISYLQRKFHLNATNVERGIWQVLRSCTIFYSRTSRHLNLF</sequence>
<proteinExistence type="predicted"/>
<dbReference type="Proteomes" id="UP001234297">
    <property type="component" value="Chromosome 1"/>
</dbReference>
<accession>A0ACC2MVV6</accession>
<gene>
    <name evidence="1" type="ORF">MRB53_002839</name>
</gene>
<dbReference type="EMBL" id="CM056809">
    <property type="protein sequence ID" value="KAJ8649816.1"/>
    <property type="molecule type" value="Genomic_DNA"/>
</dbReference>
<name>A0ACC2MVV6_PERAE</name>
<organism evidence="1 2">
    <name type="scientific">Persea americana</name>
    <name type="common">Avocado</name>
    <dbReference type="NCBI Taxonomy" id="3435"/>
    <lineage>
        <taxon>Eukaryota</taxon>
        <taxon>Viridiplantae</taxon>
        <taxon>Streptophyta</taxon>
        <taxon>Embryophyta</taxon>
        <taxon>Tracheophyta</taxon>
        <taxon>Spermatophyta</taxon>
        <taxon>Magnoliopsida</taxon>
        <taxon>Magnoliidae</taxon>
        <taxon>Laurales</taxon>
        <taxon>Lauraceae</taxon>
        <taxon>Persea</taxon>
    </lineage>
</organism>
<comment type="caution">
    <text evidence="1">The sequence shown here is derived from an EMBL/GenBank/DDBJ whole genome shotgun (WGS) entry which is preliminary data.</text>
</comment>
<evidence type="ECO:0000313" key="1">
    <source>
        <dbReference type="EMBL" id="KAJ8649816.1"/>
    </source>
</evidence>
<keyword evidence="2" id="KW-1185">Reference proteome</keyword>
<reference evidence="1 2" key="1">
    <citation type="journal article" date="2022" name="Hortic Res">
        <title>A haplotype resolved chromosomal level avocado genome allows analysis of novel avocado genes.</title>
        <authorList>
            <person name="Nath O."/>
            <person name="Fletcher S.J."/>
            <person name="Hayward A."/>
            <person name="Shaw L.M."/>
            <person name="Masouleh A.K."/>
            <person name="Furtado A."/>
            <person name="Henry R.J."/>
            <person name="Mitter N."/>
        </authorList>
    </citation>
    <scope>NUCLEOTIDE SEQUENCE [LARGE SCALE GENOMIC DNA]</scope>
    <source>
        <strain evidence="2">cv. Hass</strain>
    </source>
</reference>
<evidence type="ECO:0000313" key="2">
    <source>
        <dbReference type="Proteomes" id="UP001234297"/>
    </source>
</evidence>
<protein>
    <submittedName>
        <fullName evidence="1">Uncharacterized protein</fullName>
    </submittedName>
</protein>